<feature type="signal peptide" evidence="3">
    <location>
        <begin position="1"/>
        <end position="34"/>
    </location>
</feature>
<dbReference type="AlphaFoldDB" id="A0A939E251"/>
<dbReference type="RefSeq" id="WP_207278878.1">
    <property type="nucleotide sequence ID" value="NZ_JAFLEQ010000012.1"/>
</dbReference>
<keyword evidence="2" id="KW-0472">Membrane</keyword>
<feature type="chain" id="PRO_5037116061" evidence="3">
    <location>
        <begin position="35"/>
        <end position="732"/>
    </location>
</feature>
<keyword evidence="2" id="KW-1133">Transmembrane helix</keyword>
<organism evidence="4 5">
    <name type="scientific">Corynebacterium mendelii</name>
    <dbReference type="NCBI Taxonomy" id="2765362"/>
    <lineage>
        <taxon>Bacteria</taxon>
        <taxon>Bacillati</taxon>
        <taxon>Actinomycetota</taxon>
        <taxon>Actinomycetes</taxon>
        <taxon>Mycobacteriales</taxon>
        <taxon>Corynebacteriaceae</taxon>
        <taxon>Corynebacterium</taxon>
    </lineage>
</organism>
<keyword evidence="2" id="KW-0812">Transmembrane</keyword>
<reference evidence="4" key="1">
    <citation type="submission" date="2021-03" db="EMBL/GenBank/DDBJ databases">
        <authorList>
            <person name="Sun Q."/>
        </authorList>
    </citation>
    <scope>NUCLEOTIDE SEQUENCE</scope>
    <source>
        <strain evidence="4">CCM 8862</strain>
    </source>
</reference>
<evidence type="ECO:0000256" key="3">
    <source>
        <dbReference type="SAM" id="SignalP"/>
    </source>
</evidence>
<sequence>MTKPSSRSSKVARLTAAVALAAAPAIIAAPVSFAAEAQQTVSGDSITVTDSGVGITVPSGVDPGQEITITGTGWQSTVGSGSTLVIKLHQLDDAGIDEMLTRTDGIINHPRNGNPDPTIWALTKAGDDGRFSLTTTLPDTLIPGQRFDIQVSSGLADDTDVRRSLKALEIPVGGVDWVDPNGGEAITCVPSTPSPTLTVDARPNQSSEVTITGTGFCHPTNGGSIVAFKIDDGKYKHVPGHLVNSNATVWGLTKTDPHTGDFTYVMRLPDGTDSGPFGSDPVFPLGVHTLRALTGSLKQGDLIRSLPSRNSHALDFVIGAYEPNAVPPPVGYERDVTPGTRYGVTAELGDDAITVTVPGAVEGDWFIPTLFLPDSSPIWPWGGRWFRTNDRAEFVLPITEEVHIPAGKLKLVLQSGNEGVQGTLMGWTPLDIAEAINPRGGDTAVDTPAEPKKKQADPPLATDGPGFFYTNQDSLFQLVDNIGTVAKKTDTTVDLVDAVFGIGATGPADTAADDTTGAPTTQAAAAPAVGQQSAPPTDTVVTVIKKTVTREIPADTPGWSDTPRPDSPPNNQPTSEADLVDANKGPVTASVVGDAMTIVVTGQSPGSWVYVSAFVNGLAHDIGFAQLDGNKSFVLDISSLPDGEHAIALTTESGFVGWAPLTRGTPTGTQPHTPTQQAAAATTTPNDTTVPAAQVTAAAAPVVGITDWLLIVGAAVVTGLGAVVVRRRVATA</sequence>
<evidence type="ECO:0000256" key="1">
    <source>
        <dbReference type="SAM" id="MobiDB-lite"/>
    </source>
</evidence>
<accession>A0A939E251</accession>
<evidence type="ECO:0000313" key="5">
    <source>
        <dbReference type="Proteomes" id="UP000664332"/>
    </source>
</evidence>
<dbReference type="Proteomes" id="UP000664332">
    <property type="component" value="Unassembled WGS sequence"/>
</dbReference>
<dbReference type="EMBL" id="JAFLEQ010000012">
    <property type="protein sequence ID" value="MBN9644388.1"/>
    <property type="molecule type" value="Genomic_DNA"/>
</dbReference>
<proteinExistence type="predicted"/>
<feature type="transmembrane region" description="Helical" evidence="2">
    <location>
        <begin position="708"/>
        <end position="725"/>
    </location>
</feature>
<feature type="compositionally biased region" description="Low complexity" evidence="1">
    <location>
        <begin position="510"/>
        <end position="528"/>
    </location>
</feature>
<protein>
    <submittedName>
        <fullName evidence="4">Uncharacterized protein</fullName>
    </submittedName>
</protein>
<feature type="region of interest" description="Disordered" evidence="1">
    <location>
        <begin position="551"/>
        <end position="583"/>
    </location>
</feature>
<comment type="caution">
    <text evidence="4">The sequence shown here is derived from an EMBL/GenBank/DDBJ whole genome shotgun (WGS) entry which is preliminary data.</text>
</comment>
<name>A0A939E251_9CORY</name>
<keyword evidence="3" id="KW-0732">Signal</keyword>
<keyword evidence="5" id="KW-1185">Reference proteome</keyword>
<feature type="region of interest" description="Disordered" evidence="1">
    <location>
        <begin position="438"/>
        <end position="460"/>
    </location>
</feature>
<feature type="region of interest" description="Disordered" evidence="1">
    <location>
        <begin position="510"/>
        <end position="538"/>
    </location>
</feature>
<evidence type="ECO:0000313" key="4">
    <source>
        <dbReference type="EMBL" id="MBN9644388.1"/>
    </source>
</evidence>
<evidence type="ECO:0000256" key="2">
    <source>
        <dbReference type="SAM" id="Phobius"/>
    </source>
</evidence>
<gene>
    <name evidence="4" type="ORF">JZY06_07160</name>
</gene>